<feature type="compositionally biased region" description="Basic residues" evidence="1">
    <location>
        <begin position="37"/>
        <end position="52"/>
    </location>
</feature>
<feature type="region of interest" description="Disordered" evidence="1">
    <location>
        <begin position="223"/>
        <end position="270"/>
    </location>
</feature>
<sequence length="384" mass="42309">MPRLRRTSSASWSPDVTTTNMPASGSDTSRTECAGSSRRRVHPTKRRTTRSRSKNETLHTDYISRNESERTPHLPSNGLAPLPIQRRPCSPRSSSSPCVPPTFTNPKLLLLLALTTLLSITPPPVVQALVPQPRAVIPGFSESSPPFPHGSTRVGNYICRSHGECEPCPADEVSGQRTNPGGSLMKYIISKLNTAISSHSQIFSSVCSLYGNRKKLICERFLSPSESSSSPENNLNKLSNPSHTTPQEKKSNDELNSAMESESNSGDKSRGVGVAVVDKLIGDEDSDPSTFSGFDTTDSDPEALDQGRKRTRDFMDDQDGPDEIMTWEACQRVVKKEKEDYYEFVLCNLFFATGSIALLMYRHRVLASRQYGRLAARIGLSVTR</sequence>
<dbReference type="EMBL" id="FQNC01000065">
    <property type="protein sequence ID" value="SGY99170.1"/>
    <property type="molecule type" value="Genomic_DNA"/>
</dbReference>
<keyword evidence="3" id="KW-1185">Reference proteome</keyword>
<feature type="compositionally biased region" description="Low complexity" evidence="1">
    <location>
        <begin position="223"/>
        <end position="242"/>
    </location>
</feature>
<gene>
    <name evidence="2" type="primary">BQ5605_C034g11271</name>
    <name evidence="2" type="ORF">BQ5605_C034G11271</name>
</gene>
<feature type="region of interest" description="Disordered" evidence="1">
    <location>
        <begin position="1"/>
        <end position="99"/>
    </location>
</feature>
<dbReference type="AlphaFoldDB" id="A0A2X0MGD8"/>
<feature type="compositionally biased region" description="Polar residues" evidence="1">
    <location>
        <begin position="254"/>
        <end position="264"/>
    </location>
</feature>
<feature type="compositionally biased region" description="Polar residues" evidence="1">
    <location>
        <begin position="7"/>
        <end position="28"/>
    </location>
</feature>
<name>A0A2X0MGD8_9BASI</name>
<reference evidence="2 3" key="1">
    <citation type="submission" date="2016-11" db="EMBL/GenBank/DDBJ databases">
        <authorList>
            <person name="Jaros S."/>
            <person name="Januszkiewicz K."/>
            <person name="Wedrychowicz H."/>
        </authorList>
    </citation>
    <scope>NUCLEOTIDE SEQUENCE [LARGE SCALE GENOMIC DNA]</scope>
</reference>
<dbReference type="Proteomes" id="UP000249464">
    <property type="component" value="Unassembled WGS sequence"/>
</dbReference>
<evidence type="ECO:0000256" key="1">
    <source>
        <dbReference type="SAM" id="MobiDB-lite"/>
    </source>
</evidence>
<evidence type="ECO:0000313" key="2">
    <source>
        <dbReference type="EMBL" id="SGY99170.1"/>
    </source>
</evidence>
<feature type="compositionally biased region" description="Basic and acidic residues" evidence="1">
    <location>
        <begin position="53"/>
        <end position="72"/>
    </location>
</feature>
<feature type="region of interest" description="Disordered" evidence="1">
    <location>
        <begin position="282"/>
        <end position="306"/>
    </location>
</feature>
<feature type="compositionally biased region" description="Low complexity" evidence="1">
    <location>
        <begin position="86"/>
        <end position="99"/>
    </location>
</feature>
<organism evidence="2 3">
    <name type="scientific">Microbotryum silenes-dioicae</name>
    <dbReference type="NCBI Taxonomy" id="796604"/>
    <lineage>
        <taxon>Eukaryota</taxon>
        <taxon>Fungi</taxon>
        <taxon>Dikarya</taxon>
        <taxon>Basidiomycota</taxon>
        <taxon>Pucciniomycotina</taxon>
        <taxon>Microbotryomycetes</taxon>
        <taxon>Microbotryales</taxon>
        <taxon>Microbotryaceae</taxon>
        <taxon>Microbotryum</taxon>
    </lineage>
</organism>
<protein>
    <submittedName>
        <fullName evidence="2">BQ5605_C034g11271 protein</fullName>
    </submittedName>
</protein>
<proteinExistence type="predicted"/>
<evidence type="ECO:0000313" key="3">
    <source>
        <dbReference type="Proteomes" id="UP000249464"/>
    </source>
</evidence>
<accession>A0A2X0MGD8</accession>